<keyword evidence="3" id="KW-1185">Reference proteome</keyword>
<sequence>MLDKIAIEIIVIFSTHLVVFAIILFLSSIIAKKYAKSTRLKVIIYSIPFVFSLLPFVIHSPSHDKKTLNYEKNTEKDREEEYRHANNSLHLSKLCKNRKRTVRGIGQKTQSGLAIFYESSKKPDINFNRLVAKLTHGNNSCEFTALTFLEFKEYKKNNFDYKEEGLFEQKHLCDNPDKYIQKSSTARYELVFGDSIVTSTPWKGEVSSVSVRIQDRTTGELVAEDTLYSLGRTSEVGVCPSHQSQLVQLITDVFGP</sequence>
<dbReference type="Proteomes" id="UP001500547">
    <property type="component" value="Unassembled WGS sequence"/>
</dbReference>
<gene>
    <name evidence="2" type="ORF">GCM10025770_06030</name>
</gene>
<feature type="transmembrane region" description="Helical" evidence="1">
    <location>
        <begin position="42"/>
        <end position="58"/>
    </location>
</feature>
<feature type="transmembrane region" description="Helical" evidence="1">
    <location>
        <begin position="6"/>
        <end position="30"/>
    </location>
</feature>
<proteinExistence type="predicted"/>
<keyword evidence="1" id="KW-0812">Transmembrane</keyword>
<name>A0ABP9QCE5_9RHOO</name>
<organism evidence="2 3">
    <name type="scientific">Viridibacterium curvum</name>
    <dbReference type="NCBI Taxonomy" id="1101404"/>
    <lineage>
        <taxon>Bacteria</taxon>
        <taxon>Pseudomonadati</taxon>
        <taxon>Pseudomonadota</taxon>
        <taxon>Betaproteobacteria</taxon>
        <taxon>Rhodocyclales</taxon>
        <taxon>Rhodocyclaceae</taxon>
        <taxon>Viridibacterium</taxon>
    </lineage>
</organism>
<comment type="caution">
    <text evidence="2">The sequence shown here is derived from an EMBL/GenBank/DDBJ whole genome shotgun (WGS) entry which is preliminary data.</text>
</comment>
<reference evidence="3" key="1">
    <citation type="journal article" date="2019" name="Int. J. Syst. Evol. Microbiol.">
        <title>The Global Catalogue of Microorganisms (GCM) 10K type strain sequencing project: providing services to taxonomists for standard genome sequencing and annotation.</title>
        <authorList>
            <consortium name="The Broad Institute Genomics Platform"/>
            <consortium name="The Broad Institute Genome Sequencing Center for Infectious Disease"/>
            <person name="Wu L."/>
            <person name="Ma J."/>
        </authorList>
    </citation>
    <scope>NUCLEOTIDE SEQUENCE [LARGE SCALE GENOMIC DNA]</scope>
    <source>
        <strain evidence="3">JCM 18715</strain>
    </source>
</reference>
<keyword evidence="1" id="KW-1133">Transmembrane helix</keyword>
<evidence type="ECO:0000313" key="3">
    <source>
        <dbReference type="Proteomes" id="UP001500547"/>
    </source>
</evidence>
<protein>
    <submittedName>
        <fullName evidence="2">Uncharacterized protein</fullName>
    </submittedName>
</protein>
<dbReference type="RefSeq" id="WP_345531357.1">
    <property type="nucleotide sequence ID" value="NZ_BAABLD010000002.1"/>
</dbReference>
<keyword evidence="1" id="KW-0472">Membrane</keyword>
<evidence type="ECO:0000313" key="2">
    <source>
        <dbReference type="EMBL" id="GAA5159552.1"/>
    </source>
</evidence>
<dbReference type="EMBL" id="BAABLD010000002">
    <property type="protein sequence ID" value="GAA5159552.1"/>
    <property type="molecule type" value="Genomic_DNA"/>
</dbReference>
<evidence type="ECO:0000256" key="1">
    <source>
        <dbReference type="SAM" id="Phobius"/>
    </source>
</evidence>
<accession>A0ABP9QCE5</accession>